<dbReference type="AlphaFoldDB" id="A0ABD0J0B4"/>
<organism evidence="1 2">
    <name type="scientific">Batillaria attramentaria</name>
    <dbReference type="NCBI Taxonomy" id="370345"/>
    <lineage>
        <taxon>Eukaryota</taxon>
        <taxon>Metazoa</taxon>
        <taxon>Spiralia</taxon>
        <taxon>Lophotrochozoa</taxon>
        <taxon>Mollusca</taxon>
        <taxon>Gastropoda</taxon>
        <taxon>Caenogastropoda</taxon>
        <taxon>Sorbeoconcha</taxon>
        <taxon>Cerithioidea</taxon>
        <taxon>Batillariidae</taxon>
        <taxon>Batillaria</taxon>
    </lineage>
</organism>
<proteinExistence type="predicted"/>
<sequence length="74" mass="8027">MASAVVAGRVPGLLLAGLVVFPDLGQRVLSKSPTRQTGGPSRAKCKEFILVQELSLVRVLRNSRQTFHALKTRV</sequence>
<dbReference type="EMBL" id="JACVVK020000798">
    <property type="protein sequence ID" value="KAK7445051.1"/>
    <property type="molecule type" value="Genomic_DNA"/>
</dbReference>
<dbReference type="Proteomes" id="UP001519460">
    <property type="component" value="Unassembled WGS sequence"/>
</dbReference>
<reference evidence="1 2" key="1">
    <citation type="journal article" date="2023" name="Sci. Data">
        <title>Genome assembly of the Korean intertidal mud-creeper Batillaria attramentaria.</title>
        <authorList>
            <person name="Patra A.K."/>
            <person name="Ho P.T."/>
            <person name="Jun S."/>
            <person name="Lee S.J."/>
            <person name="Kim Y."/>
            <person name="Won Y.J."/>
        </authorList>
    </citation>
    <scope>NUCLEOTIDE SEQUENCE [LARGE SCALE GENOMIC DNA]</scope>
    <source>
        <strain evidence="1">Wonlab-2016</strain>
    </source>
</reference>
<evidence type="ECO:0000313" key="2">
    <source>
        <dbReference type="Proteomes" id="UP001519460"/>
    </source>
</evidence>
<keyword evidence="2" id="KW-1185">Reference proteome</keyword>
<accession>A0ABD0J0B4</accession>
<gene>
    <name evidence="1" type="ORF">BaRGS_00040370</name>
</gene>
<comment type="caution">
    <text evidence="1">The sequence shown here is derived from an EMBL/GenBank/DDBJ whole genome shotgun (WGS) entry which is preliminary data.</text>
</comment>
<evidence type="ECO:0000313" key="1">
    <source>
        <dbReference type="EMBL" id="KAK7445051.1"/>
    </source>
</evidence>
<protein>
    <submittedName>
        <fullName evidence="1">Uncharacterized protein</fullName>
    </submittedName>
</protein>
<name>A0ABD0J0B4_9CAEN</name>